<evidence type="ECO:0000313" key="8">
    <source>
        <dbReference type="EMBL" id="KIK44364.1"/>
    </source>
</evidence>
<dbReference type="Gene3D" id="1.25.10.10">
    <property type="entry name" value="Leucine-rich Repeat Variant"/>
    <property type="match status" value="1"/>
</dbReference>
<dbReference type="InterPro" id="IPR017937">
    <property type="entry name" value="Thioredoxin_CS"/>
</dbReference>
<dbReference type="InterPro" id="IPR013535">
    <property type="entry name" value="PUL_dom"/>
</dbReference>
<evidence type="ECO:0000256" key="3">
    <source>
        <dbReference type="ARBA" id="ARBA00022801"/>
    </source>
</evidence>
<dbReference type="CDD" id="cd02947">
    <property type="entry name" value="TRX_family"/>
    <property type="match status" value="1"/>
</dbReference>
<evidence type="ECO:0008006" key="10">
    <source>
        <dbReference type="Google" id="ProtNLM"/>
    </source>
</evidence>
<protein>
    <recommendedName>
        <fullName evidence="10">DUF862-domain-containing protein</fullName>
    </recommendedName>
</protein>
<sequence length="642" mass="69291">MSAPVEVYVYDLSKGVASQLSLQLTGKQIDGVWHTSVVVFGKEIFYGQGICEAEPGRSHHGSPLRVINMGETSIDEQTFVEYLDQIKEHYTADKYHLLDFNCNSFTNDCLGFLTGGSLPSYIKDLPSDFLSTPFGAALRPTIDAMFKGRASNGVLTPPPDLPNTTDPANSALTSSLLQAVAASATSNNSGSPSSSRNYLPTPAPTSPPTPVQGNSLTTPVHIATNPSSFHNVLRTHRAVVAFFTSATCGPCRMIEPVFEELAKSKSRANDVAFVKIDLSVGMSSAVGGEYGVRVTPTFILFLDGNKTHEMKGINAPELRTQVDLLLYQAFPPHPHTALSLPAIEAIPLNAILFSQVPNLDVVLTKVTEFIDAAPSWSGSATKEATKQILAKNIIPYLKARGSSLPPNISFEPWRDATISLAANLSAGQLFPVADLWRVGLLQPAVCGWSATKLGPESPILVLLSKAEDAPRNYTVTLLKMISNAFANKVIARELLLSSRSSITTLMVASLLHDDATVRLAAASLTFNMAAHLQRLRVEKVRGNAEGDDVSENEDWDLEMTTALLEGLEREKANEEIVHRLTASLGLLIRLSPSIEQLTSLLEVLQAQKILKDKLEKGGCGDAGVVKKEVRKLIEEVATKLCP</sequence>
<dbReference type="EMBL" id="KN835192">
    <property type="protein sequence ID" value="KIK44364.1"/>
    <property type="molecule type" value="Genomic_DNA"/>
</dbReference>
<feature type="compositionally biased region" description="Low complexity" evidence="4">
    <location>
        <begin position="183"/>
        <end position="197"/>
    </location>
</feature>
<dbReference type="OrthoDB" id="21221at2759"/>
<dbReference type="PANTHER" id="PTHR12378:SF7">
    <property type="entry name" value="DESUMOYLATING ISOPEPTIDASE 1"/>
    <property type="match status" value="1"/>
</dbReference>
<evidence type="ECO:0000259" key="6">
    <source>
        <dbReference type="PROSITE" id="PS51396"/>
    </source>
</evidence>
<dbReference type="PROSITE" id="PS51352">
    <property type="entry name" value="THIOREDOXIN_2"/>
    <property type="match status" value="1"/>
</dbReference>
<dbReference type="GO" id="GO:0006508">
    <property type="term" value="P:proteolysis"/>
    <property type="evidence" value="ECO:0007669"/>
    <property type="project" value="UniProtKB-KW"/>
</dbReference>
<dbReference type="PROSITE" id="PS00194">
    <property type="entry name" value="THIOREDOXIN_1"/>
    <property type="match status" value="1"/>
</dbReference>
<evidence type="ECO:0000313" key="9">
    <source>
        <dbReference type="Proteomes" id="UP000054485"/>
    </source>
</evidence>
<name>A0A0D0B2X5_9AGAM</name>
<keyword evidence="2" id="KW-0645">Protease</keyword>
<feature type="domain" description="Thioredoxin" evidence="5">
    <location>
        <begin position="197"/>
        <end position="327"/>
    </location>
</feature>
<dbReference type="Pfam" id="PF08324">
    <property type="entry name" value="PUL"/>
    <property type="match status" value="1"/>
</dbReference>
<feature type="region of interest" description="Disordered" evidence="4">
    <location>
        <begin position="149"/>
        <end position="169"/>
    </location>
</feature>
<evidence type="ECO:0000259" key="5">
    <source>
        <dbReference type="PROSITE" id="PS51352"/>
    </source>
</evidence>
<dbReference type="SMART" id="SM01179">
    <property type="entry name" value="DUF862"/>
    <property type="match status" value="1"/>
</dbReference>
<feature type="domain" description="PUL" evidence="6">
    <location>
        <begin position="344"/>
        <end position="632"/>
    </location>
</feature>
<reference evidence="8 9" key="1">
    <citation type="submission" date="2014-04" db="EMBL/GenBank/DDBJ databases">
        <authorList>
            <consortium name="DOE Joint Genome Institute"/>
            <person name="Kuo A."/>
            <person name="Ruytinx J."/>
            <person name="Rineau F."/>
            <person name="Colpaert J."/>
            <person name="Kohler A."/>
            <person name="Nagy L.G."/>
            <person name="Floudas D."/>
            <person name="Copeland A."/>
            <person name="Barry K.W."/>
            <person name="Cichocki N."/>
            <person name="Veneault-Fourrey C."/>
            <person name="LaButti K."/>
            <person name="Lindquist E.A."/>
            <person name="Lipzen A."/>
            <person name="Lundell T."/>
            <person name="Morin E."/>
            <person name="Murat C."/>
            <person name="Sun H."/>
            <person name="Tunlid A."/>
            <person name="Henrissat B."/>
            <person name="Grigoriev I.V."/>
            <person name="Hibbett D.S."/>
            <person name="Martin F."/>
            <person name="Nordberg H.P."/>
            <person name="Cantor M.N."/>
            <person name="Hua S.X."/>
        </authorList>
    </citation>
    <scope>NUCLEOTIDE SEQUENCE [LARGE SCALE GENOMIC DNA]</scope>
    <source>
        <strain evidence="8 9">UH-Slu-Lm8-n1</strain>
    </source>
</reference>
<dbReference type="Gene3D" id="3.90.1720.30">
    <property type="entry name" value="PPPDE domains"/>
    <property type="match status" value="1"/>
</dbReference>
<dbReference type="Proteomes" id="UP000054485">
    <property type="component" value="Unassembled WGS sequence"/>
</dbReference>
<comment type="similarity">
    <text evidence="1">Belongs to the DeSI family.</text>
</comment>
<dbReference type="Pfam" id="PF05903">
    <property type="entry name" value="Peptidase_C97"/>
    <property type="match status" value="1"/>
</dbReference>
<dbReference type="SUPFAM" id="SSF52833">
    <property type="entry name" value="Thioredoxin-like"/>
    <property type="match status" value="1"/>
</dbReference>
<evidence type="ECO:0000256" key="2">
    <source>
        <dbReference type="ARBA" id="ARBA00022670"/>
    </source>
</evidence>
<feature type="region of interest" description="Disordered" evidence="4">
    <location>
        <begin position="183"/>
        <end position="213"/>
    </location>
</feature>
<evidence type="ECO:0000259" key="7">
    <source>
        <dbReference type="PROSITE" id="PS51858"/>
    </source>
</evidence>
<dbReference type="InterPro" id="IPR013766">
    <property type="entry name" value="Thioredoxin_domain"/>
</dbReference>
<dbReference type="PROSITE" id="PS51858">
    <property type="entry name" value="PPPDE"/>
    <property type="match status" value="1"/>
</dbReference>
<dbReference type="InterPro" id="IPR008580">
    <property type="entry name" value="PPPDE_dom"/>
</dbReference>
<accession>A0A0D0B2X5</accession>
<dbReference type="PROSITE" id="PS51396">
    <property type="entry name" value="PUL"/>
    <property type="match status" value="1"/>
</dbReference>
<dbReference type="InterPro" id="IPR042266">
    <property type="entry name" value="PPPDE_sf"/>
</dbReference>
<dbReference type="InterPro" id="IPR011989">
    <property type="entry name" value="ARM-like"/>
</dbReference>
<feature type="domain" description="PPPDE" evidence="7">
    <location>
        <begin position="3"/>
        <end position="143"/>
    </location>
</feature>
<dbReference type="InParanoid" id="A0A0D0B2X5"/>
<dbReference type="GO" id="GO:0070646">
    <property type="term" value="P:protein modification by small protein removal"/>
    <property type="evidence" value="ECO:0007669"/>
    <property type="project" value="TreeGrafter"/>
</dbReference>
<dbReference type="AlphaFoldDB" id="A0A0D0B2X5"/>
<dbReference type="Pfam" id="PF00085">
    <property type="entry name" value="Thioredoxin"/>
    <property type="match status" value="1"/>
</dbReference>
<keyword evidence="3" id="KW-0378">Hydrolase</keyword>
<dbReference type="GO" id="GO:0008233">
    <property type="term" value="F:peptidase activity"/>
    <property type="evidence" value="ECO:0007669"/>
    <property type="project" value="UniProtKB-KW"/>
</dbReference>
<dbReference type="STRING" id="930992.A0A0D0B2X5"/>
<evidence type="ECO:0000256" key="4">
    <source>
        <dbReference type="SAM" id="MobiDB-lite"/>
    </source>
</evidence>
<feature type="compositionally biased region" description="Pro residues" evidence="4">
    <location>
        <begin position="201"/>
        <end position="210"/>
    </location>
</feature>
<gene>
    <name evidence="8" type="ORF">CY34DRAFT_802767</name>
</gene>
<keyword evidence="9" id="KW-1185">Reference proteome</keyword>
<dbReference type="PANTHER" id="PTHR12378">
    <property type="entry name" value="DESUMOYLATING ISOPEPTIDASE"/>
    <property type="match status" value="1"/>
</dbReference>
<proteinExistence type="inferred from homology"/>
<dbReference type="Gene3D" id="3.40.30.10">
    <property type="entry name" value="Glutaredoxin"/>
    <property type="match status" value="1"/>
</dbReference>
<reference evidence="9" key="2">
    <citation type="submission" date="2015-01" db="EMBL/GenBank/DDBJ databases">
        <title>Evolutionary Origins and Diversification of the Mycorrhizal Mutualists.</title>
        <authorList>
            <consortium name="DOE Joint Genome Institute"/>
            <consortium name="Mycorrhizal Genomics Consortium"/>
            <person name="Kohler A."/>
            <person name="Kuo A."/>
            <person name="Nagy L.G."/>
            <person name="Floudas D."/>
            <person name="Copeland A."/>
            <person name="Barry K.W."/>
            <person name="Cichocki N."/>
            <person name="Veneault-Fourrey C."/>
            <person name="LaButti K."/>
            <person name="Lindquist E.A."/>
            <person name="Lipzen A."/>
            <person name="Lundell T."/>
            <person name="Morin E."/>
            <person name="Murat C."/>
            <person name="Riley R."/>
            <person name="Ohm R."/>
            <person name="Sun H."/>
            <person name="Tunlid A."/>
            <person name="Henrissat B."/>
            <person name="Grigoriev I.V."/>
            <person name="Hibbett D.S."/>
            <person name="Martin F."/>
        </authorList>
    </citation>
    <scope>NUCLEOTIDE SEQUENCE [LARGE SCALE GENOMIC DNA]</scope>
    <source>
        <strain evidence="9">UH-Slu-Lm8-n1</strain>
    </source>
</reference>
<dbReference type="InterPro" id="IPR036249">
    <property type="entry name" value="Thioredoxin-like_sf"/>
</dbReference>
<evidence type="ECO:0000256" key="1">
    <source>
        <dbReference type="ARBA" id="ARBA00008140"/>
    </source>
</evidence>
<dbReference type="HOGENOM" id="CLU_033441_0_0_1"/>
<organism evidence="8 9">
    <name type="scientific">Suillus luteus UH-Slu-Lm8-n1</name>
    <dbReference type="NCBI Taxonomy" id="930992"/>
    <lineage>
        <taxon>Eukaryota</taxon>
        <taxon>Fungi</taxon>
        <taxon>Dikarya</taxon>
        <taxon>Basidiomycota</taxon>
        <taxon>Agaricomycotina</taxon>
        <taxon>Agaricomycetes</taxon>
        <taxon>Agaricomycetidae</taxon>
        <taxon>Boletales</taxon>
        <taxon>Suillineae</taxon>
        <taxon>Suillaceae</taxon>
        <taxon>Suillus</taxon>
    </lineage>
</organism>